<dbReference type="GO" id="GO:0046872">
    <property type="term" value="F:metal ion binding"/>
    <property type="evidence" value="ECO:0007669"/>
    <property type="project" value="UniProtKB-KW"/>
</dbReference>
<accession>A0A2A9F399</accession>
<keyword evidence="4" id="KW-0521">NADP</keyword>
<keyword evidence="1" id="KW-0963">Cytoplasm</keyword>
<reference evidence="10 11" key="1">
    <citation type="submission" date="2017-10" db="EMBL/GenBank/DDBJ databases">
        <title>Sequencing the genomes of 1000 actinobacteria strains.</title>
        <authorList>
            <person name="Klenk H.-P."/>
        </authorList>
    </citation>
    <scope>NUCLEOTIDE SEQUENCE [LARGE SCALE GENOMIC DNA]</scope>
    <source>
        <strain evidence="10 11">DSM 21838</strain>
    </source>
</reference>
<evidence type="ECO:0000256" key="6">
    <source>
        <dbReference type="ARBA" id="ARBA00023027"/>
    </source>
</evidence>
<dbReference type="GO" id="GO:0008654">
    <property type="term" value="P:phospholipid biosynthetic process"/>
    <property type="evidence" value="ECO:0007669"/>
    <property type="project" value="UniProtKB-KW"/>
</dbReference>
<dbReference type="InterPro" id="IPR016205">
    <property type="entry name" value="Glycerol_DH"/>
</dbReference>
<keyword evidence="2" id="KW-0444">Lipid biosynthesis</keyword>
<evidence type="ECO:0000256" key="1">
    <source>
        <dbReference type="ARBA" id="ARBA00022490"/>
    </source>
</evidence>
<sequence length="482" mass="51260">MSASTLSGIGEIHKLLAKWDPEGVLVPLELSELRVGRGTIDTLVDAVQSALRVHSLEGASQTVALVADTTVITRSGSDLKVRVRRQLGEVYDVRDVILSDGHAVLHVTEDVLEQATQAIRGVQAVVAVGGGTISDIGKLAAARAGVPAVVIVQTAASVDGFTDNVSVVLRDGVKRTVPSRWPDVVIADAETIAEAPEAMNRAGYGEMTSMFTAPADWRLASMLGTDQSFHRGPIAIMEAIAGTIDEWSSGLRQADLRAVEGLALALDVRGIATGVAGTTACLSGVEHVVSHMLDLHQGAKGSPIGLHGAQVGVAAVVAATAWEMLFERMAAGRAHIQDAAFDVAAAEDRVREAFSHLDGRIAEECWADYSQKLSVLASNRDRIEDLISWWPAHERELRSLVRPAAQIADGLREAGSPVDFSDLVPNITPELARWAVESCALMRNRVNVIDLLTLLGWWTPADVDEVLQRAAQHAAGELAVVI</sequence>
<dbReference type="PANTHER" id="PTHR43616">
    <property type="entry name" value="GLYCEROL DEHYDROGENASE"/>
    <property type="match status" value="1"/>
</dbReference>
<evidence type="ECO:0000256" key="5">
    <source>
        <dbReference type="ARBA" id="ARBA00023002"/>
    </source>
</evidence>
<dbReference type="Gene3D" id="3.40.50.1970">
    <property type="match status" value="1"/>
</dbReference>
<dbReference type="SUPFAM" id="SSF56796">
    <property type="entry name" value="Dehydroquinate synthase-like"/>
    <property type="match status" value="1"/>
</dbReference>
<keyword evidence="8" id="KW-0594">Phospholipid biosynthesis</keyword>
<dbReference type="Gene3D" id="1.20.1090.10">
    <property type="entry name" value="Dehydroquinate synthase-like - alpha domain"/>
    <property type="match status" value="1"/>
</dbReference>
<dbReference type="RefSeq" id="WP_098482110.1">
    <property type="nucleotide sequence ID" value="NZ_PDJI01000003.1"/>
</dbReference>
<dbReference type="GO" id="GO:0016614">
    <property type="term" value="F:oxidoreductase activity, acting on CH-OH group of donors"/>
    <property type="evidence" value="ECO:0007669"/>
    <property type="project" value="InterPro"/>
</dbReference>
<keyword evidence="5" id="KW-0560">Oxidoreductase</keyword>
<evidence type="ECO:0000256" key="4">
    <source>
        <dbReference type="ARBA" id="ARBA00022857"/>
    </source>
</evidence>
<evidence type="ECO:0000256" key="7">
    <source>
        <dbReference type="ARBA" id="ARBA00023098"/>
    </source>
</evidence>
<organism evidence="10 11">
    <name type="scientific">Georgenia soli</name>
    <dbReference type="NCBI Taxonomy" id="638953"/>
    <lineage>
        <taxon>Bacteria</taxon>
        <taxon>Bacillati</taxon>
        <taxon>Actinomycetota</taxon>
        <taxon>Actinomycetes</taxon>
        <taxon>Micrococcales</taxon>
        <taxon>Bogoriellaceae</taxon>
        <taxon>Georgenia</taxon>
    </lineage>
</organism>
<evidence type="ECO:0000313" key="10">
    <source>
        <dbReference type="EMBL" id="PFG44889.1"/>
    </source>
</evidence>
<comment type="caution">
    <text evidence="10">The sequence shown here is derived from an EMBL/GenBank/DDBJ whole genome shotgun (WGS) entry which is preliminary data.</text>
</comment>
<evidence type="ECO:0000256" key="8">
    <source>
        <dbReference type="ARBA" id="ARBA00023209"/>
    </source>
</evidence>
<evidence type="ECO:0000256" key="3">
    <source>
        <dbReference type="ARBA" id="ARBA00022723"/>
    </source>
</evidence>
<proteinExistence type="predicted"/>
<evidence type="ECO:0000313" key="11">
    <source>
        <dbReference type="Proteomes" id="UP000222106"/>
    </source>
</evidence>
<dbReference type="OrthoDB" id="4661864at2"/>
<protein>
    <submittedName>
        <fullName evidence="10">Glycerol-1-phosphate dehydrogenase [NAD(P)+]</fullName>
    </submittedName>
</protein>
<keyword evidence="9" id="KW-1208">Phospholipid metabolism</keyword>
<keyword evidence="11" id="KW-1185">Reference proteome</keyword>
<evidence type="ECO:0000256" key="9">
    <source>
        <dbReference type="ARBA" id="ARBA00023264"/>
    </source>
</evidence>
<dbReference type="EMBL" id="PDJI01000003">
    <property type="protein sequence ID" value="PFG44889.1"/>
    <property type="molecule type" value="Genomic_DNA"/>
</dbReference>
<name>A0A2A9F399_9MICO</name>
<keyword evidence="6" id="KW-0520">NAD</keyword>
<gene>
    <name evidence="10" type="ORF">ATJ97_0162</name>
</gene>
<evidence type="ECO:0000256" key="2">
    <source>
        <dbReference type="ARBA" id="ARBA00022516"/>
    </source>
</evidence>
<dbReference type="Proteomes" id="UP000222106">
    <property type="component" value="Unassembled WGS sequence"/>
</dbReference>
<dbReference type="PANTHER" id="PTHR43616:SF5">
    <property type="entry name" value="GLYCEROL DEHYDROGENASE 1"/>
    <property type="match status" value="1"/>
</dbReference>
<dbReference type="Pfam" id="PF13685">
    <property type="entry name" value="Fe-ADH_2"/>
    <property type="match status" value="1"/>
</dbReference>
<dbReference type="InterPro" id="IPR032837">
    <property type="entry name" value="G1PDH"/>
</dbReference>
<dbReference type="AlphaFoldDB" id="A0A2A9F399"/>
<keyword evidence="3" id="KW-0479">Metal-binding</keyword>
<keyword evidence="7" id="KW-0443">Lipid metabolism</keyword>